<dbReference type="AlphaFoldDB" id="A0AA38MJQ0"/>
<sequence length="87" mass="10089">MGSEPAGLWYRPSQKRPVNASRTLRDAALYYHQVFKEIESNVFKEQIYVGDFFDLILVGLMKIGISQNSCTESGRHQIVNNQRFRTH</sequence>
<gene>
    <name evidence="1" type="ORF">Zmor_010212</name>
</gene>
<evidence type="ECO:0000313" key="2">
    <source>
        <dbReference type="Proteomes" id="UP001168821"/>
    </source>
</evidence>
<accession>A0AA38MJQ0</accession>
<protein>
    <submittedName>
        <fullName evidence="1">Uncharacterized protein</fullName>
    </submittedName>
</protein>
<dbReference type="Proteomes" id="UP001168821">
    <property type="component" value="Unassembled WGS sequence"/>
</dbReference>
<evidence type="ECO:0000313" key="1">
    <source>
        <dbReference type="EMBL" id="KAJ3658477.1"/>
    </source>
</evidence>
<comment type="caution">
    <text evidence="1">The sequence shown here is derived from an EMBL/GenBank/DDBJ whole genome shotgun (WGS) entry which is preliminary data.</text>
</comment>
<keyword evidence="2" id="KW-1185">Reference proteome</keyword>
<organism evidence="1 2">
    <name type="scientific">Zophobas morio</name>
    <dbReference type="NCBI Taxonomy" id="2755281"/>
    <lineage>
        <taxon>Eukaryota</taxon>
        <taxon>Metazoa</taxon>
        <taxon>Ecdysozoa</taxon>
        <taxon>Arthropoda</taxon>
        <taxon>Hexapoda</taxon>
        <taxon>Insecta</taxon>
        <taxon>Pterygota</taxon>
        <taxon>Neoptera</taxon>
        <taxon>Endopterygota</taxon>
        <taxon>Coleoptera</taxon>
        <taxon>Polyphaga</taxon>
        <taxon>Cucujiformia</taxon>
        <taxon>Tenebrionidae</taxon>
        <taxon>Zophobas</taxon>
    </lineage>
</organism>
<proteinExistence type="predicted"/>
<reference evidence="1" key="1">
    <citation type="journal article" date="2023" name="G3 (Bethesda)">
        <title>Whole genome assemblies of Zophobas morio and Tenebrio molitor.</title>
        <authorList>
            <person name="Kaur S."/>
            <person name="Stinson S.A."/>
            <person name="diCenzo G.C."/>
        </authorList>
    </citation>
    <scope>NUCLEOTIDE SEQUENCE</scope>
    <source>
        <strain evidence="1">QUZm001</strain>
    </source>
</reference>
<dbReference type="EMBL" id="JALNTZ010000003">
    <property type="protein sequence ID" value="KAJ3658477.1"/>
    <property type="molecule type" value="Genomic_DNA"/>
</dbReference>
<name>A0AA38MJQ0_9CUCU</name>